<feature type="compositionally biased region" description="Low complexity" evidence="1">
    <location>
        <begin position="1"/>
        <end position="11"/>
    </location>
</feature>
<dbReference type="Proteomes" id="UP000654075">
    <property type="component" value="Unassembled WGS sequence"/>
</dbReference>
<protein>
    <submittedName>
        <fullName evidence="2">Uncharacterized protein</fullName>
    </submittedName>
</protein>
<dbReference type="Proteomes" id="UP000626109">
    <property type="component" value="Unassembled WGS sequence"/>
</dbReference>
<feature type="compositionally biased region" description="Basic residues" evidence="1">
    <location>
        <begin position="12"/>
        <end position="24"/>
    </location>
</feature>
<feature type="compositionally biased region" description="Polar residues" evidence="1">
    <location>
        <begin position="31"/>
        <end position="46"/>
    </location>
</feature>
<sequence length="114" mass="12460">MHRATRTQTRAQKTRAHTQAKRSNKQHDSANKTSAGTRKGKQNNSQHKVRCVRVAMRLRVAGSSRAQTSATYRSGVCKGFVSSRCAGVFGRAPLQNTIHVPGSRQNKTGGDLND</sequence>
<evidence type="ECO:0000256" key="1">
    <source>
        <dbReference type="SAM" id="MobiDB-lite"/>
    </source>
</evidence>
<dbReference type="EMBL" id="CAJNNW010029184">
    <property type="protein sequence ID" value="CAE8699360.1"/>
    <property type="molecule type" value="Genomic_DNA"/>
</dbReference>
<comment type="caution">
    <text evidence="2">The sequence shown here is derived from an EMBL/GenBank/DDBJ whole genome shotgun (WGS) entry which is preliminary data.</text>
</comment>
<gene>
    <name evidence="2" type="ORF">PGLA1383_LOCUS317</name>
    <name evidence="3" type="ORF">PGLA2088_LOCUS31133</name>
</gene>
<keyword evidence="4" id="KW-1185">Reference proteome</keyword>
<reference evidence="2" key="1">
    <citation type="submission" date="2021-02" db="EMBL/GenBank/DDBJ databases">
        <authorList>
            <person name="Dougan E. K."/>
            <person name="Rhodes N."/>
            <person name="Thang M."/>
            <person name="Chan C."/>
        </authorList>
    </citation>
    <scope>NUCLEOTIDE SEQUENCE</scope>
</reference>
<feature type="compositionally biased region" description="Polar residues" evidence="1">
    <location>
        <begin position="94"/>
        <end position="108"/>
    </location>
</feature>
<evidence type="ECO:0000313" key="3">
    <source>
        <dbReference type="EMBL" id="CAE8699360.1"/>
    </source>
</evidence>
<feature type="region of interest" description="Disordered" evidence="1">
    <location>
        <begin position="1"/>
        <end position="50"/>
    </location>
</feature>
<accession>A0A813D581</accession>
<evidence type="ECO:0000313" key="2">
    <source>
        <dbReference type="EMBL" id="CAE8581288.1"/>
    </source>
</evidence>
<proteinExistence type="predicted"/>
<feature type="region of interest" description="Disordered" evidence="1">
    <location>
        <begin position="91"/>
        <end position="114"/>
    </location>
</feature>
<dbReference type="EMBL" id="CAJNNV010000055">
    <property type="protein sequence ID" value="CAE8581288.1"/>
    <property type="molecule type" value="Genomic_DNA"/>
</dbReference>
<dbReference type="AlphaFoldDB" id="A0A813D581"/>
<evidence type="ECO:0000313" key="4">
    <source>
        <dbReference type="Proteomes" id="UP000654075"/>
    </source>
</evidence>
<organism evidence="2 4">
    <name type="scientific">Polarella glacialis</name>
    <name type="common">Dinoflagellate</name>
    <dbReference type="NCBI Taxonomy" id="89957"/>
    <lineage>
        <taxon>Eukaryota</taxon>
        <taxon>Sar</taxon>
        <taxon>Alveolata</taxon>
        <taxon>Dinophyceae</taxon>
        <taxon>Suessiales</taxon>
        <taxon>Suessiaceae</taxon>
        <taxon>Polarella</taxon>
    </lineage>
</organism>
<name>A0A813D581_POLGL</name>